<sequence>MGEVLVGKLRELQDLPEDEHLFCPRRPDDPDGYYFDEDVYFFLDSETEEARKDRLAKIEQAKAKKNLVLDCLPIFAFNGPDAAPYQTWLKDRLKHNMSACDVCIRVYHNSRGELKHKLEEEYDTEEVESFMETFDLINVERITAELDRAAERLRSTPQEKRGIGVLDQDGQLALFESLSCDAMLKNETLMREHFDEPFALVQTKKRLRLGVYTTAMTRFLFSTSNERFVWASVSWKNFKRPPTKQEFAAVVHAPLFDALKRVQLSCLDKDFLPSFWQGARIIVNKLDKDLITHSLRAIDIDICKLTLEHFQFNFSGFKDLISTVQLILEKSPVDFWDAMGAISPVTVIEQILNNPTLEQILLRAGKQDASGSHPLDEIFGWVKPFFASIKPSNQTPACRSLVHQLLTRFQLDKYSNASRTYCYELGLRVLLQALQRLNEGNTRSTFVGHATVLDMMDFIKMHMEDILATIRVSASLQKPQLVKLGTGVIQYTLSLDCLSLDVDREILFRDEQLHHVLDPEISSIWDQVVKAINPGDIDLSTAALMGASQLVGMEIFFTKAGTPVSKGKNWWNNAFYSISRAVTNILERVSEFNPEDLDKLFDDSDTARSVIVHIFSSEAEPRQASIEILKVVSCKSDRRDALSHLITAFFHNSLKAIESSLRRISTRNVFAPMPSSLKLCTDLIDTLCSPEDGFLRTKDLDAPQKEAAERVWFAMWTVLITIFKNTENWSFRGYEKEKMMNFCRDTMDFVDVLYEQYLHFAAALNQGQDRNGQSAQNNLRKLLKLPQITMDHMIQFLRLRDEYLITKAVALTCKMLGQLRDVEIDITRNAKLFIMEIIEGAIRTKLSPQQQAQLERALEAHTGESLKREDKISSKAKQGTLATWAKSGPSKSATPGSSEAEDSESALKRQLSENTQAAQAWKAAQDARHRQTSFPPKKKAQPAPQPMKQDRSEFMRQRELEKEALRKANAEAVRRVKKNIPLLGSEGGTGTKGIGVVGKDHSLKGDGVMVSSSESEDSDDDEIDAELFGPSVKVPKPKAKLPLIAQGPVKKKRVVRSFKDMRARLAPDLSSLHKTILSWDYFHDGDFPPKSRPDIYSKVPNKFVSPVDYQNTFLPLLTLEAWQGFVKAREEGSFKPYNVKVVNRGNVDAFIELSTNLDHATNRDLNIMEGDICLLSKAPQPATGQDAPHCLARVFRITRKKAHLEVLYRIMHGPLIQHLVPNATVYGVKIQSITPLEREYGALNGLQYYDLCDEIIKAKPSPLLKYNEKQLDPLVANYNLNLAQAKAVKSAVDNDAFTLIQGPPGSGKTKTIVAIVGALLTDSLKSVNATVINKPMPSGLNPMQARNGQPAPKKLLVCAPSNAAVDELVMRFKEGVKTTGGHHKKISVVRLGRSDAMNANVKDVTLDELVNKSLNVNPAQKNDAREETSKLMSEHQKISENLREAREKLDSGEIKGQAGVELKEEFDALRRAKTQLGTRIDNAKDNESNMSRQNELDRKRTQQKILDEAHVICATLSGSGHEMFQNLNIEFETVVVDEAAQCVEMSALIPLKYGCQKAILVGDPKQLPPTVFSKEAARFQYEQSLFVRMQMNHPDDVHLLDTQYRMHPEISWFPSQTFYDGRLLDGPDMAGLRVRPWHRSALLAPYRFFDVQGQHQAAPKGHSLINIAEIEVAMHLYSRLMADYQNGYDFKGKIGVITPYKSQLRELKDRFSRKYGQGVFENVEFNTTDAYQGRESEVIIFSCVRASPAGGIGFLQDIRRMNVGLTRAKSSLWVLGNSQSLVRGEFWRKLVEDAQKRDRYTQGDLMGMLRQHSTAFPAPKEGYAGPAAGASNGDAIMKEEPIVEQEIKAEPETKMAIKTEPIKPTNNPALKPKSAAKDDDPWADYFGDGAKQESENDEDNDEDADGDVKMEDRSNSNSNVNSVPGSSRPASASASASRPGTPAAPTAPTAPTSNGAAAATAGQGAAGSAARGGALPAAAAPSGPPKPRMVPAKRKKADPFMPSARKKR</sequence>
<feature type="compositionally biased region" description="Basic and acidic residues" evidence="3">
    <location>
        <begin position="860"/>
        <end position="873"/>
    </location>
</feature>
<feature type="domain" description="Helicase SEN1 beta-barrel" evidence="7">
    <location>
        <begin position="1133"/>
        <end position="1230"/>
    </location>
</feature>
<evidence type="ECO:0000313" key="8">
    <source>
        <dbReference type="EMBL" id="KAK8166346.1"/>
    </source>
</evidence>
<dbReference type="InterPro" id="IPR047187">
    <property type="entry name" value="SF1_C_Upf1"/>
</dbReference>
<keyword evidence="1" id="KW-0067">ATP-binding</keyword>
<accession>A0ABR1XSZ4</accession>
<dbReference type="CDD" id="cd18808">
    <property type="entry name" value="SF1_C_Upf1"/>
    <property type="match status" value="1"/>
</dbReference>
<proteinExistence type="predicted"/>
<dbReference type="PANTHER" id="PTHR10887">
    <property type="entry name" value="DNA2/NAM7 HELICASE FAMILY"/>
    <property type="match status" value="1"/>
</dbReference>
<dbReference type="InterPro" id="IPR027417">
    <property type="entry name" value="P-loop_NTPase"/>
</dbReference>
<dbReference type="EMBL" id="JBBWUH010000005">
    <property type="protein sequence ID" value="KAK8166346.1"/>
    <property type="molecule type" value="Genomic_DNA"/>
</dbReference>
<evidence type="ECO:0000256" key="3">
    <source>
        <dbReference type="SAM" id="MobiDB-lite"/>
    </source>
</evidence>
<feature type="region of interest" description="Disordered" evidence="3">
    <location>
        <begin position="1847"/>
        <end position="2008"/>
    </location>
</feature>
<feature type="coiled-coil region" evidence="2">
    <location>
        <begin position="1428"/>
        <end position="1455"/>
    </location>
</feature>
<protein>
    <submittedName>
        <fullName evidence="8">SEN1 N terminal-domain-containing protein</fullName>
    </submittedName>
</protein>
<dbReference type="Pfam" id="PF12726">
    <property type="entry name" value="SEN1_N"/>
    <property type="match status" value="1"/>
</dbReference>
<evidence type="ECO:0000259" key="5">
    <source>
        <dbReference type="Pfam" id="PF13086"/>
    </source>
</evidence>
<evidence type="ECO:0000259" key="7">
    <source>
        <dbReference type="Pfam" id="PF23576"/>
    </source>
</evidence>
<evidence type="ECO:0000313" key="9">
    <source>
        <dbReference type="Proteomes" id="UP001456524"/>
    </source>
</evidence>
<feature type="compositionally biased region" description="Acidic residues" evidence="3">
    <location>
        <begin position="1895"/>
        <end position="1905"/>
    </location>
</feature>
<name>A0ABR1XSZ4_9PEZI</name>
<dbReference type="PANTHER" id="PTHR10887:SF495">
    <property type="entry name" value="HELICASE SENATAXIN ISOFORM X1-RELATED"/>
    <property type="match status" value="1"/>
</dbReference>
<dbReference type="Proteomes" id="UP001456524">
    <property type="component" value="Unassembled WGS sequence"/>
</dbReference>
<dbReference type="SUPFAM" id="SSF52540">
    <property type="entry name" value="P-loop containing nucleoside triphosphate hydrolases"/>
    <property type="match status" value="1"/>
</dbReference>
<feature type="domain" description="DNA2/NAM7 helicase-like C-terminal" evidence="6">
    <location>
        <begin position="1581"/>
        <end position="1778"/>
    </location>
</feature>
<dbReference type="Pfam" id="PF23576">
    <property type="entry name" value="SEN1_barrel"/>
    <property type="match status" value="1"/>
</dbReference>
<keyword evidence="1" id="KW-0347">Helicase</keyword>
<evidence type="ECO:0000259" key="6">
    <source>
        <dbReference type="Pfam" id="PF13087"/>
    </source>
</evidence>
<keyword evidence="1" id="KW-0547">Nucleotide-binding</keyword>
<dbReference type="Pfam" id="PF13086">
    <property type="entry name" value="AAA_11"/>
    <property type="match status" value="1"/>
</dbReference>
<feature type="compositionally biased region" description="Basic and acidic residues" evidence="3">
    <location>
        <begin position="1847"/>
        <end position="1861"/>
    </location>
</feature>
<feature type="region of interest" description="Disordered" evidence="3">
    <location>
        <begin position="860"/>
        <end position="954"/>
    </location>
</feature>
<dbReference type="InterPro" id="IPR056474">
    <property type="entry name" value="SEN1_barrel"/>
</dbReference>
<feature type="domain" description="Helicase Sen1 N-terminal" evidence="4">
    <location>
        <begin position="89"/>
        <end position="809"/>
    </location>
</feature>
<dbReference type="Gene3D" id="3.40.50.300">
    <property type="entry name" value="P-loop containing nucleotide triphosphate hydrolases"/>
    <property type="match status" value="2"/>
</dbReference>
<keyword evidence="1" id="KW-0378">Hydrolase</keyword>
<evidence type="ECO:0000259" key="4">
    <source>
        <dbReference type="Pfam" id="PF12726"/>
    </source>
</evidence>
<feature type="compositionally biased region" description="Low complexity" evidence="3">
    <location>
        <begin position="1915"/>
        <end position="1981"/>
    </location>
</feature>
<feature type="domain" description="DNA2/NAM7 helicase helicase" evidence="5">
    <location>
        <begin position="1280"/>
        <end position="1574"/>
    </location>
</feature>
<comment type="caution">
    <text evidence="8">The sequence shown here is derived from an EMBL/GenBank/DDBJ whole genome shotgun (WGS) entry which is preliminary data.</text>
</comment>
<dbReference type="InterPro" id="IPR024481">
    <property type="entry name" value="Helicase_Sen1_N"/>
</dbReference>
<dbReference type="InterPro" id="IPR045055">
    <property type="entry name" value="DNA2/NAM7-like"/>
</dbReference>
<keyword evidence="9" id="KW-1185">Reference proteome</keyword>
<dbReference type="CDD" id="cd18042">
    <property type="entry name" value="DEXXQc_SETX"/>
    <property type="match status" value="1"/>
</dbReference>
<dbReference type="InterPro" id="IPR041679">
    <property type="entry name" value="DNA2/NAM7-like_C"/>
</dbReference>
<gene>
    <name evidence="8" type="ORF">IWX90DRAFT_210505</name>
</gene>
<reference evidence="8 9" key="1">
    <citation type="journal article" date="2022" name="G3 (Bethesda)">
        <title>Enemy or ally: a genomic approach to elucidate the lifestyle of Phyllosticta citrichinaensis.</title>
        <authorList>
            <person name="Buijs V.A."/>
            <person name="Groenewald J.Z."/>
            <person name="Haridas S."/>
            <person name="LaButti K.M."/>
            <person name="Lipzen A."/>
            <person name="Martin F.M."/>
            <person name="Barry K."/>
            <person name="Grigoriev I.V."/>
            <person name="Crous P.W."/>
            <person name="Seidl M.F."/>
        </authorList>
    </citation>
    <scope>NUCLEOTIDE SEQUENCE [LARGE SCALE GENOMIC DNA]</scope>
    <source>
        <strain evidence="8 9">CBS 129764</strain>
    </source>
</reference>
<organism evidence="8 9">
    <name type="scientific">Phyllosticta citrichinensis</name>
    <dbReference type="NCBI Taxonomy" id="1130410"/>
    <lineage>
        <taxon>Eukaryota</taxon>
        <taxon>Fungi</taxon>
        <taxon>Dikarya</taxon>
        <taxon>Ascomycota</taxon>
        <taxon>Pezizomycotina</taxon>
        <taxon>Dothideomycetes</taxon>
        <taxon>Dothideomycetes incertae sedis</taxon>
        <taxon>Botryosphaeriales</taxon>
        <taxon>Phyllostictaceae</taxon>
        <taxon>Phyllosticta</taxon>
    </lineage>
</organism>
<keyword evidence="2" id="KW-0175">Coiled coil</keyword>
<evidence type="ECO:0000256" key="1">
    <source>
        <dbReference type="ARBA" id="ARBA00022806"/>
    </source>
</evidence>
<dbReference type="InterPro" id="IPR041677">
    <property type="entry name" value="DNA2/NAM7_AAA_11"/>
</dbReference>
<dbReference type="Pfam" id="PF13087">
    <property type="entry name" value="AAA_12"/>
    <property type="match status" value="1"/>
</dbReference>
<evidence type="ECO:0000256" key="2">
    <source>
        <dbReference type="SAM" id="Coils"/>
    </source>
</evidence>